<feature type="transmembrane region" description="Helical" evidence="10">
    <location>
        <begin position="164"/>
        <end position="184"/>
    </location>
</feature>
<dbReference type="GO" id="GO:0032977">
    <property type="term" value="F:membrane insertase activity"/>
    <property type="evidence" value="ECO:0007669"/>
    <property type="project" value="InterPro"/>
</dbReference>
<evidence type="ECO:0000256" key="2">
    <source>
        <dbReference type="ARBA" id="ARBA00022448"/>
    </source>
</evidence>
<feature type="transmembrane region" description="Helical" evidence="10">
    <location>
        <begin position="216"/>
        <end position="238"/>
    </location>
</feature>
<feature type="transmembrane region" description="Helical" evidence="10">
    <location>
        <begin position="7"/>
        <end position="26"/>
    </location>
</feature>
<comment type="similarity">
    <text evidence="9">Belongs to the OXA1/ALB3/YidC family.</text>
</comment>
<evidence type="ECO:0000256" key="5">
    <source>
        <dbReference type="ARBA" id="ARBA00022927"/>
    </source>
</evidence>
<dbReference type="GO" id="GO:0015031">
    <property type="term" value="P:protein transport"/>
    <property type="evidence" value="ECO:0007669"/>
    <property type="project" value="UniProtKB-KW"/>
</dbReference>
<proteinExistence type="inferred from homology"/>
<keyword evidence="5" id="KW-0653">Protein transport</keyword>
<sequence length="282" mass="31616">MNPFDTFLINPIFNLLVIFLKIFQTIGIPQALGLSIVLLTAVVRLAIWPLTSAQLRSSQKMAALKPHIDRIKGEHGHDKTRHQQELSKLYKEHGVNPLAGCLPLLLQLPVFFALYQVLFKIVDFNRADFLESINQKIYSPAFYLDKVPDTTFLGFNLSAKPNQWQSIGVLILLIPVITGVLQFIQSKMLAPQTAPAKVQKKEPESGDKKESMEDSLASVQSQMILIMPAMIAFFSYGFPVGLSLYWNTFTIVGIIQQYVIAGPGALGKYLPKKWQKQSLTKT</sequence>
<dbReference type="PANTHER" id="PTHR12428:SF65">
    <property type="entry name" value="CYTOCHROME C OXIDASE ASSEMBLY PROTEIN COX18, MITOCHONDRIAL"/>
    <property type="match status" value="1"/>
</dbReference>
<evidence type="ECO:0000313" key="13">
    <source>
        <dbReference type="Proteomes" id="UP000034531"/>
    </source>
</evidence>
<keyword evidence="6 10" id="KW-1133">Transmembrane helix</keyword>
<feature type="domain" description="Membrane insertase YidC/Oxa/ALB C-terminal" evidence="11">
    <location>
        <begin position="33"/>
        <end position="260"/>
    </location>
</feature>
<dbReference type="EMBL" id="LBYI01000034">
    <property type="protein sequence ID" value="KKR49010.1"/>
    <property type="molecule type" value="Genomic_DNA"/>
</dbReference>
<keyword evidence="2" id="KW-0813">Transport</keyword>
<dbReference type="NCBIfam" id="TIGR03592">
    <property type="entry name" value="yidC_oxa1_cterm"/>
    <property type="match status" value="1"/>
</dbReference>
<dbReference type="CDD" id="cd20070">
    <property type="entry name" value="5TM_YidC_Alb3"/>
    <property type="match status" value="1"/>
</dbReference>
<dbReference type="InterPro" id="IPR001708">
    <property type="entry name" value="YidC/ALB3/OXA1/COX18"/>
</dbReference>
<keyword evidence="3" id="KW-1003">Cell membrane</keyword>
<comment type="subcellular location">
    <subcellularLocation>
        <location evidence="1">Cell membrane</location>
        <topology evidence="1">Multi-pass membrane protein</topology>
    </subcellularLocation>
    <subcellularLocation>
        <location evidence="9">Membrane</location>
        <topology evidence="9">Multi-pass membrane protein</topology>
    </subcellularLocation>
</comment>
<evidence type="ECO:0000256" key="8">
    <source>
        <dbReference type="ARBA" id="ARBA00023186"/>
    </source>
</evidence>
<keyword evidence="4 9" id="KW-0812">Transmembrane</keyword>
<accession>A0A0G0TPN3</accession>
<dbReference type="InterPro" id="IPR047196">
    <property type="entry name" value="YidC_ALB_C"/>
</dbReference>
<reference evidence="12 13" key="1">
    <citation type="journal article" date="2015" name="Nature">
        <title>rRNA introns, odd ribosomes, and small enigmatic genomes across a large radiation of phyla.</title>
        <authorList>
            <person name="Brown C.T."/>
            <person name="Hug L.A."/>
            <person name="Thomas B.C."/>
            <person name="Sharon I."/>
            <person name="Castelle C.J."/>
            <person name="Singh A."/>
            <person name="Wilkins M.J."/>
            <person name="Williams K.H."/>
            <person name="Banfield J.F."/>
        </authorList>
    </citation>
    <scope>NUCLEOTIDE SEQUENCE [LARGE SCALE GENOMIC DNA]</scope>
</reference>
<dbReference type="PANTHER" id="PTHR12428">
    <property type="entry name" value="OXA1"/>
    <property type="match status" value="1"/>
</dbReference>
<dbReference type="GO" id="GO:0005886">
    <property type="term" value="C:plasma membrane"/>
    <property type="evidence" value="ECO:0007669"/>
    <property type="project" value="UniProtKB-SubCell"/>
</dbReference>
<dbReference type="Proteomes" id="UP000034531">
    <property type="component" value="Unassembled WGS sequence"/>
</dbReference>
<dbReference type="AlphaFoldDB" id="A0A0G0TPN3"/>
<keyword evidence="7 10" id="KW-0472">Membrane</keyword>
<dbReference type="GO" id="GO:0051205">
    <property type="term" value="P:protein insertion into membrane"/>
    <property type="evidence" value="ECO:0007669"/>
    <property type="project" value="TreeGrafter"/>
</dbReference>
<evidence type="ECO:0000256" key="3">
    <source>
        <dbReference type="ARBA" id="ARBA00022475"/>
    </source>
</evidence>
<evidence type="ECO:0000256" key="7">
    <source>
        <dbReference type="ARBA" id="ARBA00023136"/>
    </source>
</evidence>
<dbReference type="PATRIC" id="fig|1618405.3.peg.892"/>
<gene>
    <name evidence="12" type="ORF">UT84_C0034G0008</name>
</gene>
<evidence type="ECO:0000256" key="9">
    <source>
        <dbReference type="RuleBase" id="RU003945"/>
    </source>
</evidence>
<feature type="transmembrane region" description="Helical" evidence="10">
    <location>
        <begin position="32"/>
        <end position="51"/>
    </location>
</feature>
<keyword evidence="8" id="KW-0143">Chaperone</keyword>
<dbReference type="InterPro" id="IPR028055">
    <property type="entry name" value="YidC/Oxa/ALB_C"/>
</dbReference>
<evidence type="ECO:0000256" key="1">
    <source>
        <dbReference type="ARBA" id="ARBA00004651"/>
    </source>
</evidence>
<protein>
    <submittedName>
        <fullName evidence="12">Membrane protein insertase, YidC/Oxa1 family</fullName>
    </submittedName>
</protein>
<evidence type="ECO:0000256" key="4">
    <source>
        <dbReference type="ARBA" id="ARBA00022692"/>
    </source>
</evidence>
<evidence type="ECO:0000259" key="11">
    <source>
        <dbReference type="Pfam" id="PF02096"/>
    </source>
</evidence>
<dbReference type="Pfam" id="PF02096">
    <property type="entry name" value="60KD_IMP"/>
    <property type="match status" value="1"/>
</dbReference>
<organism evidence="12 13">
    <name type="scientific">Candidatus Curtissbacteria bacterium GW2011_GWA1_40_16</name>
    <dbReference type="NCBI Taxonomy" id="1618405"/>
    <lineage>
        <taxon>Bacteria</taxon>
        <taxon>Candidatus Curtissiibacteriota</taxon>
    </lineage>
</organism>
<name>A0A0G0TPN3_9BACT</name>
<comment type="caution">
    <text evidence="12">The sequence shown here is derived from an EMBL/GenBank/DDBJ whole genome shotgun (WGS) entry which is preliminary data.</text>
</comment>
<evidence type="ECO:0000256" key="6">
    <source>
        <dbReference type="ARBA" id="ARBA00022989"/>
    </source>
</evidence>
<evidence type="ECO:0000313" key="12">
    <source>
        <dbReference type="EMBL" id="KKR49010.1"/>
    </source>
</evidence>
<evidence type="ECO:0000256" key="10">
    <source>
        <dbReference type="SAM" id="Phobius"/>
    </source>
</evidence>